<dbReference type="Gene3D" id="3.40.50.1970">
    <property type="match status" value="1"/>
</dbReference>
<evidence type="ECO:0000313" key="8">
    <source>
        <dbReference type="Proteomes" id="UP001652542"/>
    </source>
</evidence>
<comment type="caution">
    <text evidence="7">The sequence shown here is derived from an EMBL/GenBank/DDBJ whole genome shotgun (WGS) entry which is preliminary data.</text>
</comment>
<evidence type="ECO:0000259" key="5">
    <source>
        <dbReference type="Pfam" id="PF00465"/>
    </source>
</evidence>
<name>A0ABT2ZC83_9RHOB</name>
<evidence type="ECO:0000256" key="1">
    <source>
        <dbReference type="ARBA" id="ARBA00001962"/>
    </source>
</evidence>
<dbReference type="RefSeq" id="WP_263734256.1">
    <property type="nucleotide sequence ID" value="NZ_JAOWKY010000001.1"/>
</dbReference>
<dbReference type="Proteomes" id="UP001652542">
    <property type="component" value="Unassembled WGS sequence"/>
</dbReference>
<keyword evidence="4" id="KW-0520">NAD</keyword>
<gene>
    <name evidence="7" type="ORF">OEW28_08465</name>
</gene>
<evidence type="ECO:0000256" key="3">
    <source>
        <dbReference type="ARBA" id="ARBA00023002"/>
    </source>
</evidence>
<keyword evidence="8" id="KW-1185">Reference proteome</keyword>
<reference evidence="7 8" key="1">
    <citation type="submission" date="2022-10" db="EMBL/GenBank/DDBJ databases">
        <title>Defluviimonas sp. nov., isolated from ocean surface water.</title>
        <authorList>
            <person name="He W."/>
            <person name="Wang L."/>
            <person name="Zhang D.-F."/>
        </authorList>
    </citation>
    <scope>NUCLEOTIDE SEQUENCE [LARGE SCALE GENOMIC DNA]</scope>
    <source>
        <strain evidence="7 8">WL0002</strain>
    </source>
</reference>
<comment type="cofactor">
    <cofactor evidence="1">
        <name>Fe cation</name>
        <dbReference type="ChEBI" id="CHEBI:24875"/>
    </cofactor>
</comment>
<dbReference type="InterPro" id="IPR001670">
    <property type="entry name" value="ADH_Fe/GldA"/>
</dbReference>
<dbReference type="PROSITE" id="PS00913">
    <property type="entry name" value="ADH_IRON_1"/>
    <property type="match status" value="1"/>
</dbReference>
<evidence type="ECO:0000259" key="6">
    <source>
        <dbReference type="Pfam" id="PF25137"/>
    </source>
</evidence>
<evidence type="ECO:0000256" key="2">
    <source>
        <dbReference type="ARBA" id="ARBA00007358"/>
    </source>
</evidence>
<dbReference type="EMBL" id="JAOWKY010000001">
    <property type="protein sequence ID" value="MCV2868660.1"/>
    <property type="molecule type" value="Genomic_DNA"/>
</dbReference>
<dbReference type="SUPFAM" id="SSF56796">
    <property type="entry name" value="Dehydroquinate synthase-like"/>
    <property type="match status" value="1"/>
</dbReference>
<keyword evidence="3" id="KW-0560">Oxidoreductase</keyword>
<dbReference type="InterPro" id="IPR039697">
    <property type="entry name" value="Alcohol_dehydrogenase_Fe"/>
</dbReference>
<dbReference type="CDD" id="cd08183">
    <property type="entry name" value="Fe-ADH-like"/>
    <property type="match status" value="1"/>
</dbReference>
<sequence length="379" mass="38863">MEPYGFASPRLTLFGRGCRTEAAAHIAMLGRKVLLVRGRSVAWAGDLRSGLEAAGLRVVETLAQGEPTVGQVRAALETCRSFGPDCVVAIGGGSVVDLAKALAALLPAGGDPLDYLEGVGKGLTLDPDPLPLVAIPTTAGTGAEATRNAVLGVPDRGLKISLRDTRMIPRLAIVDPALTDDAPRALTLATGLDALTQLIEAYLSIRANIVTDALCRDAAPKGIAALGRLMKGEDPLARDAMARASHLSGLALANAGLGIVHGLASVIGGRGGSHGAICGRLLPAALAVNERAARKAGLPTDRFVQVDEWLAQGLGGEVGRGSDCLRQFADAHGLPSLRALGCDAGEEGDIARAAMTASSTKGNPVRLDLEEIVDILARS</sequence>
<protein>
    <submittedName>
        <fullName evidence="7">Iron-containing alcohol dehydrogenase</fullName>
    </submittedName>
</protein>
<feature type="domain" description="Fe-containing alcohol dehydrogenase-like C-terminal" evidence="6">
    <location>
        <begin position="187"/>
        <end position="378"/>
    </location>
</feature>
<evidence type="ECO:0000313" key="7">
    <source>
        <dbReference type="EMBL" id="MCV2868660.1"/>
    </source>
</evidence>
<dbReference type="PANTHER" id="PTHR11496:SF102">
    <property type="entry name" value="ALCOHOL DEHYDROGENASE 4"/>
    <property type="match status" value="1"/>
</dbReference>
<comment type="similarity">
    <text evidence="2">Belongs to the iron-containing alcohol dehydrogenase family.</text>
</comment>
<dbReference type="Gene3D" id="1.20.1090.10">
    <property type="entry name" value="Dehydroquinate synthase-like - alpha domain"/>
    <property type="match status" value="1"/>
</dbReference>
<dbReference type="Pfam" id="PF25137">
    <property type="entry name" value="ADH_Fe_C"/>
    <property type="match status" value="1"/>
</dbReference>
<organism evidence="7 8">
    <name type="scientific">Albidovulum marisflavi</name>
    <dbReference type="NCBI Taxonomy" id="2984159"/>
    <lineage>
        <taxon>Bacteria</taxon>
        <taxon>Pseudomonadati</taxon>
        <taxon>Pseudomonadota</taxon>
        <taxon>Alphaproteobacteria</taxon>
        <taxon>Rhodobacterales</taxon>
        <taxon>Paracoccaceae</taxon>
        <taxon>Albidovulum</taxon>
    </lineage>
</organism>
<feature type="domain" description="Alcohol dehydrogenase iron-type/glycerol dehydrogenase GldA" evidence="5">
    <location>
        <begin position="9"/>
        <end position="176"/>
    </location>
</feature>
<dbReference type="InterPro" id="IPR018211">
    <property type="entry name" value="ADH_Fe_CS"/>
</dbReference>
<accession>A0ABT2ZC83</accession>
<proteinExistence type="inferred from homology"/>
<dbReference type="PANTHER" id="PTHR11496">
    <property type="entry name" value="ALCOHOL DEHYDROGENASE"/>
    <property type="match status" value="1"/>
</dbReference>
<dbReference type="InterPro" id="IPR056798">
    <property type="entry name" value="ADH_Fe_C"/>
</dbReference>
<evidence type="ECO:0000256" key="4">
    <source>
        <dbReference type="ARBA" id="ARBA00023027"/>
    </source>
</evidence>
<dbReference type="Pfam" id="PF00465">
    <property type="entry name" value="Fe-ADH"/>
    <property type="match status" value="1"/>
</dbReference>